<feature type="domain" description="Tetrapyrrole methylase" evidence="7">
    <location>
        <begin position="3"/>
        <end position="206"/>
    </location>
</feature>
<evidence type="ECO:0000313" key="8">
    <source>
        <dbReference type="EMBL" id="VAX33990.1"/>
    </source>
</evidence>
<keyword evidence="5 8" id="KW-0808">Transferase</keyword>
<dbReference type="SUPFAM" id="SSF53790">
    <property type="entry name" value="Tetrapyrrole methylase"/>
    <property type="match status" value="1"/>
</dbReference>
<evidence type="ECO:0000256" key="1">
    <source>
        <dbReference type="ARBA" id="ARBA00004953"/>
    </source>
</evidence>
<keyword evidence="6" id="KW-0949">S-adenosyl-L-methionine</keyword>
<dbReference type="UniPathway" id="UPA00148"/>
<evidence type="ECO:0000256" key="2">
    <source>
        <dbReference type="ARBA" id="ARBA00005879"/>
    </source>
</evidence>
<dbReference type="InterPro" id="IPR003043">
    <property type="entry name" value="Uropor_MeTrfase_CS"/>
</dbReference>
<evidence type="ECO:0000256" key="6">
    <source>
        <dbReference type="ARBA" id="ARBA00022691"/>
    </source>
</evidence>
<dbReference type="Gene3D" id="3.40.1010.10">
    <property type="entry name" value="Cobalt-precorrin-4 Transmethylase, Domain 1"/>
    <property type="match status" value="1"/>
</dbReference>
<dbReference type="PANTHER" id="PTHR45790">
    <property type="entry name" value="SIROHEME SYNTHASE-RELATED"/>
    <property type="match status" value="1"/>
</dbReference>
<evidence type="ECO:0000256" key="5">
    <source>
        <dbReference type="ARBA" id="ARBA00022679"/>
    </source>
</evidence>
<keyword evidence="4 8" id="KW-0489">Methyltransferase</keyword>
<dbReference type="InterPro" id="IPR050161">
    <property type="entry name" value="Siro_Cobalamin_biosynth"/>
</dbReference>
<dbReference type="PANTHER" id="PTHR45790:SF4">
    <property type="entry name" value="COBALT-PRECORRIN-4 C(11)-METHYLTRANSFERASE"/>
    <property type="match status" value="1"/>
</dbReference>
<dbReference type="Gene3D" id="3.30.950.10">
    <property type="entry name" value="Methyltransferase, Cobalt-precorrin-4 Transmethylase, Domain 2"/>
    <property type="match status" value="1"/>
</dbReference>
<dbReference type="EMBL" id="UOGI01000232">
    <property type="protein sequence ID" value="VAX33990.1"/>
    <property type="molecule type" value="Genomic_DNA"/>
</dbReference>
<dbReference type="GO" id="GO:0046026">
    <property type="term" value="F:precorrin-4 C11-methyltransferase activity"/>
    <property type="evidence" value="ECO:0007669"/>
    <property type="project" value="InterPro"/>
</dbReference>
<protein>
    <submittedName>
        <fullName evidence="8">Cobalt-precorrin-4 C(11)-methyltransferase</fullName>
        <ecNumber evidence="8">2.1.1.271</ecNumber>
    </submittedName>
</protein>
<keyword evidence="3" id="KW-0169">Cobalamin biosynthesis</keyword>
<sequence length="251" mass="27769">MSKVYFVGAGPGDPELMTLKGRRLLEKAQLVIFAGSLVNHEIVRGLSAEVHDSSGMSLDEIIDRINRAVREGRSVVRLHTGDPAFYSAISEQIERLRALGIEYEVVPGVSSASAGAAVLGQELTIPEVSQTVIFTRLEGRTPVPETERLRDLAAHRTTMVIFLSVSMIERVREELLQGYSEDTPVAVVEKASWPEERVLYGTLGEIVRIVSDAGIKKTALIYVGDALRASRNTTGRESRLYNKDFSHEYRK</sequence>
<dbReference type="AlphaFoldDB" id="A0A3B1DGD0"/>
<dbReference type="GO" id="GO:0009236">
    <property type="term" value="P:cobalamin biosynthetic process"/>
    <property type="evidence" value="ECO:0007669"/>
    <property type="project" value="UniProtKB-UniPathway"/>
</dbReference>
<dbReference type="PROSITE" id="PS00839">
    <property type="entry name" value="SUMT_1"/>
    <property type="match status" value="1"/>
</dbReference>
<accession>A0A3B1DGD0</accession>
<dbReference type="NCBIfam" id="TIGR01465">
    <property type="entry name" value="cobM_cbiF"/>
    <property type="match status" value="1"/>
</dbReference>
<dbReference type="InterPro" id="IPR000878">
    <property type="entry name" value="4pyrrol_Mease"/>
</dbReference>
<organism evidence="8">
    <name type="scientific">hydrothermal vent metagenome</name>
    <dbReference type="NCBI Taxonomy" id="652676"/>
    <lineage>
        <taxon>unclassified sequences</taxon>
        <taxon>metagenomes</taxon>
        <taxon>ecological metagenomes</taxon>
    </lineage>
</organism>
<dbReference type="Pfam" id="PF00590">
    <property type="entry name" value="TP_methylase"/>
    <property type="match status" value="1"/>
</dbReference>
<dbReference type="InterPro" id="IPR035996">
    <property type="entry name" value="4pyrrol_Methylase_sf"/>
</dbReference>
<dbReference type="InterPro" id="IPR014776">
    <property type="entry name" value="4pyrrole_Mease_sub2"/>
</dbReference>
<evidence type="ECO:0000256" key="3">
    <source>
        <dbReference type="ARBA" id="ARBA00022573"/>
    </source>
</evidence>
<comment type="pathway">
    <text evidence="1">Cofactor biosynthesis; adenosylcobalamin biosynthesis.</text>
</comment>
<dbReference type="GO" id="GO:0032259">
    <property type="term" value="P:methylation"/>
    <property type="evidence" value="ECO:0007669"/>
    <property type="project" value="UniProtKB-KW"/>
</dbReference>
<dbReference type="InterPro" id="IPR006362">
    <property type="entry name" value="Cbl_synth_CobM/CibF"/>
</dbReference>
<comment type="similarity">
    <text evidence="2">Belongs to the precorrin methyltransferase family.</text>
</comment>
<evidence type="ECO:0000259" key="7">
    <source>
        <dbReference type="Pfam" id="PF00590"/>
    </source>
</evidence>
<reference evidence="8" key="1">
    <citation type="submission" date="2018-06" db="EMBL/GenBank/DDBJ databases">
        <authorList>
            <person name="Zhirakovskaya E."/>
        </authorList>
    </citation>
    <scope>NUCLEOTIDE SEQUENCE</scope>
</reference>
<dbReference type="PROSITE" id="PS00840">
    <property type="entry name" value="SUMT_2"/>
    <property type="match status" value="1"/>
</dbReference>
<dbReference type="EC" id="2.1.1.271" evidence="8"/>
<name>A0A3B1DGD0_9ZZZZ</name>
<dbReference type="InterPro" id="IPR014777">
    <property type="entry name" value="4pyrrole_Mease_sub1"/>
</dbReference>
<gene>
    <name evidence="8" type="ORF">MNBD_NITROSPIRAE03-453</name>
</gene>
<dbReference type="CDD" id="cd11641">
    <property type="entry name" value="Precorrin-4_C11-MT"/>
    <property type="match status" value="1"/>
</dbReference>
<proteinExistence type="inferred from homology"/>
<evidence type="ECO:0000256" key="4">
    <source>
        <dbReference type="ARBA" id="ARBA00022603"/>
    </source>
</evidence>